<dbReference type="GO" id="GO:0032259">
    <property type="term" value="P:methylation"/>
    <property type="evidence" value="ECO:0007669"/>
    <property type="project" value="UniProtKB-KW"/>
</dbReference>
<dbReference type="AlphaFoldDB" id="A0AAU9DAP4"/>
<keyword evidence="3" id="KW-1185">Reference proteome</keyword>
<dbReference type="SUPFAM" id="SSF53335">
    <property type="entry name" value="S-adenosyl-L-methionine-dependent methyltransferases"/>
    <property type="match status" value="1"/>
</dbReference>
<protein>
    <submittedName>
        <fullName evidence="2">Methyltransferase</fullName>
    </submittedName>
</protein>
<keyword evidence="2" id="KW-0489">Methyltransferase</keyword>
<evidence type="ECO:0000259" key="1">
    <source>
        <dbReference type="Pfam" id="PF05175"/>
    </source>
</evidence>
<dbReference type="KEGG" id="xap:XA3_10560"/>
<dbReference type="PANTHER" id="PTHR47739:SF1">
    <property type="entry name" value="TRNA1(VAL) (ADENINE(37)-N6)-METHYLTRANSFERASE"/>
    <property type="match status" value="1"/>
</dbReference>
<sequence length="245" mass="27936">MNLKENERIDYIFDQKMPIIQSSEVFSFSLDAVILAYYTRISPRTKVVVDLCAGNGAVATFLTRKTKAKIFEIEIQDKLADMARRTAILNQATEQIKILNIDLKDSLKYLEHDSVDVLCCNPPYFKVSAESIQNPNQTLAIARHELKTNLTEILFTCKRLLKSGGRAFFIHRPERLTELLSEFAHYDLGINQLKFIHSFRQTNANMVFIEAIKGKSSAGIKVAPPLYIYEGKNLYTKEFAKIIHG</sequence>
<dbReference type="GO" id="GO:0008168">
    <property type="term" value="F:methyltransferase activity"/>
    <property type="evidence" value="ECO:0007669"/>
    <property type="project" value="UniProtKB-KW"/>
</dbReference>
<organism evidence="2 3">
    <name type="scientific">Xylocopilactobacillus apicola</name>
    <dbReference type="NCBI Taxonomy" id="2932184"/>
    <lineage>
        <taxon>Bacteria</taxon>
        <taxon>Bacillati</taxon>
        <taxon>Bacillota</taxon>
        <taxon>Bacilli</taxon>
        <taxon>Lactobacillales</taxon>
        <taxon>Lactobacillaceae</taxon>
        <taxon>Xylocopilactobacillus</taxon>
    </lineage>
</organism>
<dbReference type="Pfam" id="PF05175">
    <property type="entry name" value="MTS"/>
    <property type="match status" value="1"/>
</dbReference>
<keyword evidence="2" id="KW-0808">Transferase</keyword>
<evidence type="ECO:0000313" key="2">
    <source>
        <dbReference type="EMBL" id="BDR58615.1"/>
    </source>
</evidence>
<gene>
    <name evidence="2" type="ORF">XA3_10560</name>
</gene>
<dbReference type="InterPro" id="IPR007848">
    <property type="entry name" value="Small_mtfrase_dom"/>
</dbReference>
<dbReference type="PANTHER" id="PTHR47739">
    <property type="entry name" value="TRNA1(VAL) (ADENINE(37)-N6)-METHYLTRANSFERASE"/>
    <property type="match status" value="1"/>
</dbReference>
<evidence type="ECO:0000313" key="3">
    <source>
        <dbReference type="Proteomes" id="UP001321861"/>
    </source>
</evidence>
<name>A0AAU9DAP4_9LACO</name>
<dbReference type="Proteomes" id="UP001321861">
    <property type="component" value="Chromosome"/>
</dbReference>
<accession>A0AAU9DAP4</accession>
<proteinExistence type="predicted"/>
<feature type="domain" description="Methyltransferase small" evidence="1">
    <location>
        <begin position="31"/>
        <end position="149"/>
    </location>
</feature>
<dbReference type="InterPro" id="IPR029063">
    <property type="entry name" value="SAM-dependent_MTases_sf"/>
</dbReference>
<dbReference type="EMBL" id="AP026802">
    <property type="protein sequence ID" value="BDR58615.1"/>
    <property type="molecule type" value="Genomic_DNA"/>
</dbReference>
<dbReference type="CDD" id="cd02440">
    <property type="entry name" value="AdoMet_MTases"/>
    <property type="match status" value="1"/>
</dbReference>
<reference evidence="2 3" key="1">
    <citation type="journal article" date="2023" name="Microbiol. Spectr.">
        <title>Symbiosis of Carpenter Bees with Uncharacterized Lactic Acid Bacteria Showing NAD Auxotrophy.</title>
        <authorList>
            <person name="Kawasaki S."/>
            <person name="Ozawa K."/>
            <person name="Mori T."/>
            <person name="Yamamoto A."/>
            <person name="Ito M."/>
            <person name="Ohkuma M."/>
            <person name="Sakamoto M."/>
            <person name="Matsutani M."/>
        </authorList>
    </citation>
    <scope>NUCLEOTIDE SEQUENCE [LARGE SCALE GENOMIC DNA]</scope>
    <source>
        <strain evidence="2 3">XA3</strain>
    </source>
</reference>
<dbReference type="InterPro" id="IPR050210">
    <property type="entry name" value="tRNA_Adenine-N(6)_MTase"/>
</dbReference>
<dbReference type="RefSeq" id="WP_317636490.1">
    <property type="nucleotide sequence ID" value="NZ_AP026802.1"/>
</dbReference>
<dbReference type="Gene3D" id="3.40.50.150">
    <property type="entry name" value="Vaccinia Virus protein VP39"/>
    <property type="match status" value="1"/>
</dbReference>